<dbReference type="Proteomes" id="UP000712600">
    <property type="component" value="Unassembled WGS sequence"/>
</dbReference>
<comment type="caution">
    <text evidence="1">The sequence shown here is derived from an EMBL/GenBank/DDBJ whole genome shotgun (WGS) entry which is preliminary data.</text>
</comment>
<dbReference type="EMBL" id="QGKX02002183">
    <property type="protein sequence ID" value="KAF3488440.1"/>
    <property type="molecule type" value="Genomic_DNA"/>
</dbReference>
<proteinExistence type="predicted"/>
<name>A0A8S9N6X3_BRACR</name>
<evidence type="ECO:0000313" key="2">
    <source>
        <dbReference type="Proteomes" id="UP000712600"/>
    </source>
</evidence>
<organism evidence="1 2">
    <name type="scientific">Brassica cretica</name>
    <name type="common">Mustard</name>
    <dbReference type="NCBI Taxonomy" id="69181"/>
    <lineage>
        <taxon>Eukaryota</taxon>
        <taxon>Viridiplantae</taxon>
        <taxon>Streptophyta</taxon>
        <taxon>Embryophyta</taxon>
        <taxon>Tracheophyta</taxon>
        <taxon>Spermatophyta</taxon>
        <taxon>Magnoliopsida</taxon>
        <taxon>eudicotyledons</taxon>
        <taxon>Gunneridae</taxon>
        <taxon>Pentapetalae</taxon>
        <taxon>rosids</taxon>
        <taxon>malvids</taxon>
        <taxon>Brassicales</taxon>
        <taxon>Brassicaceae</taxon>
        <taxon>Brassiceae</taxon>
        <taxon>Brassica</taxon>
    </lineage>
</organism>
<accession>A0A8S9N6X3</accession>
<dbReference type="AlphaFoldDB" id="A0A8S9N6X3"/>
<evidence type="ECO:0000313" key="1">
    <source>
        <dbReference type="EMBL" id="KAF3488440.1"/>
    </source>
</evidence>
<gene>
    <name evidence="1" type="ORF">F2Q69_00055374</name>
</gene>
<protein>
    <submittedName>
        <fullName evidence="1">Uncharacterized protein</fullName>
    </submittedName>
</protein>
<sequence length="92" mass="10399">MPIGPLTLSYGFVIAFPDIRYIKLSFAVDLLLLRHGTRSHLLWLLPLSGFLTARSTRFAVSCAFRLPCWLFRHLHLMFCPSSAIFMEGASQG</sequence>
<reference evidence="1" key="1">
    <citation type="submission" date="2019-12" db="EMBL/GenBank/DDBJ databases">
        <title>Genome sequencing and annotation of Brassica cretica.</title>
        <authorList>
            <person name="Studholme D.J."/>
            <person name="Sarris P."/>
        </authorList>
    </citation>
    <scope>NUCLEOTIDE SEQUENCE</scope>
    <source>
        <strain evidence="1">PFS-109/04</strain>
        <tissue evidence="1">Leaf</tissue>
    </source>
</reference>